<dbReference type="EMBL" id="PDJJ01000001">
    <property type="protein sequence ID" value="PFG43032.1"/>
    <property type="molecule type" value="Genomic_DNA"/>
</dbReference>
<keyword evidence="2" id="KW-0479">Metal-binding</keyword>
<name>A0A2A9EXK0_9MICO</name>
<dbReference type="Proteomes" id="UP000224130">
    <property type="component" value="Unassembled WGS sequence"/>
</dbReference>
<accession>A0A2A9EXK0</accession>
<keyword evidence="4" id="KW-0255">Endonuclease</keyword>
<evidence type="ECO:0000256" key="2">
    <source>
        <dbReference type="ARBA" id="ARBA00022723"/>
    </source>
</evidence>
<dbReference type="AlphaFoldDB" id="A0A2A9EXK0"/>
<evidence type="ECO:0000313" key="4">
    <source>
        <dbReference type="EMBL" id="PFG43032.1"/>
    </source>
</evidence>
<evidence type="ECO:0000259" key="3">
    <source>
        <dbReference type="Pfam" id="PF13359"/>
    </source>
</evidence>
<comment type="cofactor">
    <cofactor evidence="1">
        <name>a divalent metal cation</name>
        <dbReference type="ChEBI" id="CHEBI:60240"/>
    </cofactor>
</comment>
<gene>
    <name evidence="4" type="ORF">ATJ88_1712</name>
</gene>
<feature type="domain" description="DDE Tnp4" evidence="3">
    <location>
        <begin position="121"/>
        <end position="181"/>
    </location>
</feature>
<sequence>MQSPNTHTGRLGPCLITYRATLDVPPDTLRTVTRWIAAHRRVRDIRPWQRVATARTQALLVLRWFKDSTRVHLLARDAEISIATAYRYLHEAVDVIALRAPDLHDVLATARQEDWPYVCLDGTLVATMQLHGPKNPSGAESWYSGKHHRHGGNIQVLCDPTGYPVWVSPVSPGSTHDITAARTRNKLLTGLRSVAERGNALLKKTWPALQMVTLDPHRLTKITAAALVLLHLQRGARRSRW</sequence>
<keyword evidence="4" id="KW-0378">Hydrolase</keyword>
<comment type="caution">
    <text evidence="4">The sequence shown here is derived from an EMBL/GenBank/DDBJ whole genome shotgun (WGS) entry which is preliminary data.</text>
</comment>
<dbReference type="Pfam" id="PF13359">
    <property type="entry name" value="DDE_Tnp_4"/>
    <property type="match status" value="1"/>
</dbReference>
<evidence type="ECO:0000256" key="1">
    <source>
        <dbReference type="ARBA" id="ARBA00001968"/>
    </source>
</evidence>
<dbReference type="GO" id="GO:0004519">
    <property type="term" value="F:endonuclease activity"/>
    <property type="evidence" value="ECO:0007669"/>
    <property type="project" value="UniProtKB-KW"/>
</dbReference>
<dbReference type="GO" id="GO:0046872">
    <property type="term" value="F:metal ion binding"/>
    <property type="evidence" value="ECO:0007669"/>
    <property type="project" value="UniProtKB-KW"/>
</dbReference>
<keyword evidence="5" id="KW-1185">Reference proteome</keyword>
<keyword evidence="4" id="KW-0540">Nuclease</keyword>
<reference evidence="4 5" key="1">
    <citation type="submission" date="2017-10" db="EMBL/GenBank/DDBJ databases">
        <title>Sequencing the genomes of 1000 actinobacteria strains.</title>
        <authorList>
            <person name="Klenk H.-P."/>
        </authorList>
    </citation>
    <scope>NUCLEOTIDE SEQUENCE [LARGE SCALE GENOMIC DNA]</scope>
    <source>
        <strain evidence="4 5">DSM 21863</strain>
    </source>
</reference>
<organism evidence="4 5">
    <name type="scientific">Isoptericola jiangsuensis</name>
    <dbReference type="NCBI Taxonomy" id="548579"/>
    <lineage>
        <taxon>Bacteria</taxon>
        <taxon>Bacillati</taxon>
        <taxon>Actinomycetota</taxon>
        <taxon>Actinomycetes</taxon>
        <taxon>Micrococcales</taxon>
        <taxon>Promicromonosporaceae</taxon>
        <taxon>Isoptericola</taxon>
    </lineage>
</organism>
<protein>
    <submittedName>
        <fullName evidence="4">DDE superfamily endonuclease</fullName>
    </submittedName>
</protein>
<dbReference type="InterPro" id="IPR027806">
    <property type="entry name" value="HARBI1_dom"/>
</dbReference>
<proteinExistence type="predicted"/>
<evidence type="ECO:0000313" key="5">
    <source>
        <dbReference type="Proteomes" id="UP000224130"/>
    </source>
</evidence>